<dbReference type="GO" id="GO:0009294">
    <property type="term" value="P:DNA-mediated transformation"/>
    <property type="evidence" value="ECO:0007669"/>
    <property type="project" value="InterPro"/>
</dbReference>
<dbReference type="Pfam" id="PF02481">
    <property type="entry name" value="DNA_processg_A"/>
    <property type="match status" value="1"/>
</dbReference>
<accession>A0A1M4TCQ3</accession>
<dbReference type="InterPro" id="IPR003488">
    <property type="entry name" value="DprA"/>
</dbReference>
<dbReference type="STRING" id="1121429.SAMN02745133_00425"/>
<dbReference type="AlphaFoldDB" id="A0A1M4TCQ3"/>
<gene>
    <name evidence="3" type="ORF">SAMN02745133_00425</name>
</gene>
<evidence type="ECO:0000313" key="4">
    <source>
        <dbReference type="Proteomes" id="UP000184148"/>
    </source>
</evidence>
<name>A0A1M4TCQ3_9FIRM</name>
<dbReference type="PANTHER" id="PTHR43022:SF1">
    <property type="entry name" value="PROTEIN SMF"/>
    <property type="match status" value="1"/>
</dbReference>
<dbReference type="SUPFAM" id="SSF102405">
    <property type="entry name" value="MCP/YpsA-like"/>
    <property type="match status" value="1"/>
</dbReference>
<dbReference type="Gene3D" id="3.40.50.450">
    <property type="match status" value="1"/>
</dbReference>
<comment type="similarity">
    <text evidence="1">Belongs to the DprA/Smf family.</text>
</comment>
<dbReference type="Proteomes" id="UP000184148">
    <property type="component" value="Unassembled WGS sequence"/>
</dbReference>
<feature type="domain" description="Smf/DprA SLOG" evidence="2">
    <location>
        <begin position="13"/>
        <end position="173"/>
    </location>
</feature>
<dbReference type="RefSeq" id="WP_073234940.1">
    <property type="nucleotide sequence ID" value="NZ_FQUY01000001.1"/>
</dbReference>
<evidence type="ECO:0000313" key="3">
    <source>
        <dbReference type="EMBL" id="SHE42282.1"/>
    </source>
</evidence>
<evidence type="ECO:0000256" key="1">
    <source>
        <dbReference type="ARBA" id="ARBA00006525"/>
    </source>
</evidence>
<organism evidence="3 4">
    <name type="scientific">Desulforamulus putei DSM 12395</name>
    <dbReference type="NCBI Taxonomy" id="1121429"/>
    <lineage>
        <taxon>Bacteria</taxon>
        <taxon>Bacillati</taxon>
        <taxon>Bacillota</taxon>
        <taxon>Clostridia</taxon>
        <taxon>Eubacteriales</taxon>
        <taxon>Peptococcaceae</taxon>
        <taxon>Desulforamulus</taxon>
    </lineage>
</organism>
<evidence type="ECO:0000259" key="2">
    <source>
        <dbReference type="Pfam" id="PF02481"/>
    </source>
</evidence>
<keyword evidence="4" id="KW-1185">Reference proteome</keyword>
<proteinExistence type="inferred from homology"/>
<sequence>MKLNFLGKFPYDKQIIAIIGPRRPAPGCSPLEMQQHQRDCAMAYKLAGEAAKKGIVVLSGLASGIDTAAHWGCLDAGGITVAVVPFGLQSAVFPAENQFLYQNIVTRGGCIVSQFDPDQPAVKWTFVARDKTQALLSEKILVVGTFPPDGVITGGTKHCARWARKMAKPLYHYRENNGHYVVLRDADVQIEDN</sequence>
<dbReference type="EMBL" id="FQUY01000001">
    <property type="protein sequence ID" value="SHE42282.1"/>
    <property type="molecule type" value="Genomic_DNA"/>
</dbReference>
<dbReference type="OrthoDB" id="9785707at2"/>
<reference evidence="4" key="1">
    <citation type="submission" date="2016-11" db="EMBL/GenBank/DDBJ databases">
        <authorList>
            <person name="Varghese N."/>
            <person name="Submissions S."/>
        </authorList>
    </citation>
    <scope>NUCLEOTIDE SEQUENCE [LARGE SCALE GENOMIC DNA]</scope>
    <source>
        <strain evidence="4">DSM 12395</strain>
    </source>
</reference>
<dbReference type="InterPro" id="IPR057666">
    <property type="entry name" value="DrpA_SLOG"/>
</dbReference>
<dbReference type="PANTHER" id="PTHR43022">
    <property type="entry name" value="PROTEIN SMF"/>
    <property type="match status" value="1"/>
</dbReference>
<protein>
    <submittedName>
        <fullName evidence="3">DNA processing protein</fullName>
    </submittedName>
</protein>